<organism evidence="1 2">
    <name type="scientific">Aphis craccivora</name>
    <name type="common">Cowpea aphid</name>
    <dbReference type="NCBI Taxonomy" id="307492"/>
    <lineage>
        <taxon>Eukaryota</taxon>
        <taxon>Metazoa</taxon>
        <taxon>Ecdysozoa</taxon>
        <taxon>Arthropoda</taxon>
        <taxon>Hexapoda</taxon>
        <taxon>Insecta</taxon>
        <taxon>Pterygota</taxon>
        <taxon>Neoptera</taxon>
        <taxon>Paraneoptera</taxon>
        <taxon>Hemiptera</taxon>
        <taxon>Sternorrhyncha</taxon>
        <taxon>Aphidomorpha</taxon>
        <taxon>Aphidoidea</taxon>
        <taxon>Aphididae</taxon>
        <taxon>Aphidini</taxon>
        <taxon>Aphis</taxon>
        <taxon>Aphis</taxon>
    </lineage>
</organism>
<dbReference type="EMBL" id="VUJU01002869">
    <property type="protein sequence ID" value="KAF0759842.1"/>
    <property type="molecule type" value="Genomic_DNA"/>
</dbReference>
<evidence type="ECO:0000313" key="2">
    <source>
        <dbReference type="Proteomes" id="UP000478052"/>
    </source>
</evidence>
<protein>
    <submittedName>
        <fullName evidence="1">Putative RNA-directed DNA polymerase from transposon X-element</fullName>
    </submittedName>
</protein>
<feature type="non-terminal residue" evidence="1">
    <location>
        <position position="1"/>
    </location>
</feature>
<reference evidence="1 2" key="1">
    <citation type="submission" date="2019-08" db="EMBL/GenBank/DDBJ databases">
        <title>Whole genome of Aphis craccivora.</title>
        <authorList>
            <person name="Voronova N.V."/>
            <person name="Shulinski R.S."/>
            <person name="Bandarenka Y.V."/>
            <person name="Zhorov D.G."/>
            <person name="Warner D."/>
        </authorList>
    </citation>
    <scope>NUCLEOTIDE SEQUENCE [LARGE SCALE GENOMIC DNA]</scope>
    <source>
        <strain evidence="1">180601</strain>
        <tissue evidence="1">Whole Body</tissue>
    </source>
</reference>
<keyword evidence="2" id="KW-1185">Reference proteome</keyword>
<comment type="caution">
    <text evidence="1">The sequence shown here is derived from an EMBL/GenBank/DDBJ whole genome shotgun (WGS) entry which is preliminary data.</text>
</comment>
<sequence length="75" mass="8644">TQQNLKKNNCIKLVLLQINNSPCPLDNTPWYVRNSTLHHAINLPTISTLVTHHYNILFHKNTFNHTNLLICTLLA</sequence>
<keyword evidence="1" id="KW-0695">RNA-directed DNA polymerase</keyword>
<name>A0A6G0YPZ7_APHCR</name>
<dbReference type="GO" id="GO:0003964">
    <property type="term" value="F:RNA-directed DNA polymerase activity"/>
    <property type="evidence" value="ECO:0007669"/>
    <property type="project" value="UniProtKB-KW"/>
</dbReference>
<dbReference type="Proteomes" id="UP000478052">
    <property type="component" value="Unassembled WGS sequence"/>
</dbReference>
<keyword evidence="1" id="KW-0808">Transferase</keyword>
<gene>
    <name evidence="1" type="ORF">FWK35_00036828</name>
</gene>
<accession>A0A6G0YPZ7</accession>
<evidence type="ECO:0000313" key="1">
    <source>
        <dbReference type="EMBL" id="KAF0759842.1"/>
    </source>
</evidence>
<dbReference type="AlphaFoldDB" id="A0A6G0YPZ7"/>
<keyword evidence="1" id="KW-0548">Nucleotidyltransferase</keyword>
<proteinExistence type="predicted"/>